<gene>
    <name evidence="1" type="ORF">OCC_08879</name>
</gene>
<evidence type="ECO:0000313" key="1">
    <source>
        <dbReference type="EMBL" id="EHR79653.1"/>
    </source>
</evidence>
<protein>
    <submittedName>
        <fullName evidence="1">Uncharacterized protein</fullName>
    </submittedName>
</protein>
<reference evidence="1 2" key="1">
    <citation type="journal article" date="2012" name="J. Bacteriol.">
        <title>Genome sequence of the model hyperthermophilic archaeon Thermococcus litoralis NS-C.</title>
        <authorList>
            <person name="Gardner A.F."/>
            <person name="Kumar S."/>
            <person name="Perler F.B."/>
        </authorList>
    </citation>
    <scope>NUCLEOTIDE SEQUENCE [LARGE SCALE GENOMIC DNA]</scope>
    <source>
        <strain evidence="2">ATCC 51850 / DSM 5473 / JCM 8560 / NS-C</strain>
    </source>
</reference>
<dbReference type="PaxDb" id="523849-OCC_08879"/>
<evidence type="ECO:0000313" key="2">
    <source>
        <dbReference type="Proteomes" id="UP000015502"/>
    </source>
</evidence>
<dbReference type="EMBL" id="CP006670">
    <property type="protein sequence ID" value="EHR79653.1"/>
    <property type="molecule type" value="Genomic_DNA"/>
</dbReference>
<dbReference type="OrthoDB" id="99025at2157"/>
<dbReference type="RefSeq" id="WP_004066542.1">
    <property type="nucleotide sequence ID" value="NC_022084.1"/>
</dbReference>
<proteinExistence type="predicted"/>
<dbReference type="GeneID" id="16550374"/>
<accession>H3ZKA0</accession>
<dbReference type="HOGENOM" id="CLU_1173419_0_0_2"/>
<dbReference type="KEGG" id="tlt:OCC_08879"/>
<dbReference type="AlphaFoldDB" id="H3ZKA0"/>
<dbReference type="Proteomes" id="UP000015502">
    <property type="component" value="Chromosome"/>
</dbReference>
<organism evidence="1 2">
    <name type="scientific">Thermococcus litoralis (strain ATCC 51850 / DSM 5473 / JCM 8560 / NS-C)</name>
    <dbReference type="NCBI Taxonomy" id="523849"/>
    <lineage>
        <taxon>Archaea</taxon>
        <taxon>Methanobacteriati</taxon>
        <taxon>Methanobacteriota</taxon>
        <taxon>Thermococci</taxon>
        <taxon>Thermococcales</taxon>
        <taxon>Thermococcaceae</taxon>
        <taxon>Thermococcus</taxon>
    </lineage>
</organism>
<dbReference type="PROSITE" id="PS51257">
    <property type="entry name" value="PROKAR_LIPOPROTEIN"/>
    <property type="match status" value="1"/>
</dbReference>
<keyword evidence="2" id="KW-1185">Reference proteome</keyword>
<name>H3ZKA0_THELN</name>
<dbReference type="STRING" id="523849.OCC_08879"/>
<sequence>MKKVHTLSALLLVLVMLASGCESPEVNVEAEKTLTLNGITVHYSGDVSASEAKALINFIKDTLNPDEMSAYVKRDNGYTVGLVTTYTSPEEIEDLLKFYLPMIASEMSQEVFEGSHVTLQLLDEEKNVLFSTESKYHYVTSNRIYVWYSEVGEDKANTVLNYALSLVGEGPWDIILEKSGDTYHVRAMSGFTSREEVSSVENEYKKMLSDLEKELNGNVVLHVLDSEGNEIAVFNG</sequence>